<comment type="subcellular location">
    <subcellularLocation>
        <location evidence="1">Endomembrane system</location>
        <topology evidence="1">Multi-pass membrane protein</topology>
    </subcellularLocation>
</comment>
<evidence type="ECO:0000256" key="4">
    <source>
        <dbReference type="ARBA" id="ARBA00022989"/>
    </source>
</evidence>
<evidence type="ECO:0000256" key="5">
    <source>
        <dbReference type="ARBA" id="ARBA00023136"/>
    </source>
</evidence>
<dbReference type="Proteomes" id="UP001249851">
    <property type="component" value="Unassembled WGS sequence"/>
</dbReference>
<organism evidence="7 9">
    <name type="scientific">Acropora cervicornis</name>
    <name type="common">Staghorn coral</name>
    <dbReference type="NCBI Taxonomy" id="6130"/>
    <lineage>
        <taxon>Eukaryota</taxon>
        <taxon>Metazoa</taxon>
        <taxon>Cnidaria</taxon>
        <taxon>Anthozoa</taxon>
        <taxon>Hexacorallia</taxon>
        <taxon>Scleractinia</taxon>
        <taxon>Astrocoeniina</taxon>
        <taxon>Acroporidae</taxon>
        <taxon>Acropora</taxon>
    </lineage>
</organism>
<keyword evidence="9" id="KW-1185">Reference proteome</keyword>
<evidence type="ECO:0000256" key="2">
    <source>
        <dbReference type="ARBA" id="ARBA00022448"/>
    </source>
</evidence>
<dbReference type="InterPro" id="IPR003492">
    <property type="entry name" value="Battenin_disease_Cln3"/>
</dbReference>
<dbReference type="EMBL" id="JARQWQ010000041">
    <property type="protein sequence ID" value="KAK2559235.1"/>
    <property type="molecule type" value="Genomic_DNA"/>
</dbReference>
<comment type="caution">
    <text evidence="7">The sequence shown here is derived from an EMBL/GenBank/DDBJ whole genome shotgun (WGS) entry which is preliminary data.</text>
</comment>
<evidence type="ECO:0000256" key="6">
    <source>
        <dbReference type="SAM" id="Phobius"/>
    </source>
</evidence>
<protein>
    <submittedName>
        <fullName evidence="7">Uncharacterized protein</fullName>
    </submittedName>
</protein>
<dbReference type="AlphaFoldDB" id="A0AAD9V2U1"/>
<sequence>MTTWLCVSPKTTTLTVTGLVVLHVVFYFLMERKHSNSTEGRQQATYKDVEYEKIPEGSNTDTSTLPVLTRDKKLNVLKEICPSMVCVVISWLSEFLVMQAVIMTYAFSNSLFPPRDHYQHYITLFLLGEFIDRLYLAVVSFIKE</sequence>
<evidence type="ECO:0000313" key="9">
    <source>
        <dbReference type="Proteomes" id="UP001249851"/>
    </source>
</evidence>
<dbReference type="GO" id="GO:0012505">
    <property type="term" value="C:endomembrane system"/>
    <property type="evidence" value="ECO:0007669"/>
    <property type="project" value="UniProtKB-SubCell"/>
</dbReference>
<keyword evidence="2" id="KW-0813">Transport</keyword>
<dbReference type="GO" id="GO:0051453">
    <property type="term" value="P:regulation of intracellular pH"/>
    <property type="evidence" value="ECO:0007669"/>
    <property type="project" value="TreeGrafter"/>
</dbReference>
<accession>A0AAD9V2U1</accession>
<feature type="transmembrane region" description="Helical" evidence="6">
    <location>
        <begin position="80"/>
        <end position="106"/>
    </location>
</feature>
<keyword evidence="5 6" id="KW-0472">Membrane</keyword>
<dbReference type="PANTHER" id="PTHR10981:SF0">
    <property type="entry name" value="BATTENIN"/>
    <property type="match status" value="1"/>
</dbReference>
<reference evidence="7" key="1">
    <citation type="journal article" date="2023" name="G3 (Bethesda)">
        <title>Whole genome assembly and annotation of the endangered Caribbean coral Acropora cervicornis.</title>
        <authorList>
            <person name="Selwyn J.D."/>
            <person name="Vollmer S.V."/>
        </authorList>
    </citation>
    <scope>NUCLEOTIDE SEQUENCE</scope>
    <source>
        <strain evidence="7">K2</strain>
    </source>
</reference>
<evidence type="ECO:0000256" key="1">
    <source>
        <dbReference type="ARBA" id="ARBA00004127"/>
    </source>
</evidence>
<evidence type="ECO:0000256" key="3">
    <source>
        <dbReference type="ARBA" id="ARBA00022692"/>
    </source>
</evidence>
<keyword evidence="4 6" id="KW-1133">Transmembrane helix</keyword>
<feature type="transmembrane region" description="Helical" evidence="6">
    <location>
        <begin position="12"/>
        <end position="30"/>
    </location>
</feature>
<reference evidence="7" key="2">
    <citation type="journal article" date="2023" name="Science">
        <title>Genomic signatures of disease resistance in endangered staghorn corals.</title>
        <authorList>
            <person name="Vollmer S.V."/>
            <person name="Selwyn J.D."/>
            <person name="Despard B.A."/>
            <person name="Roesel C.L."/>
        </authorList>
    </citation>
    <scope>NUCLEOTIDE SEQUENCE</scope>
    <source>
        <strain evidence="7">K2</strain>
    </source>
</reference>
<dbReference type="GO" id="GO:0005773">
    <property type="term" value="C:vacuole"/>
    <property type="evidence" value="ECO:0007669"/>
    <property type="project" value="TreeGrafter"/>
</dbReference>
<name>A0AAD9V2U1_ACRCE</name>
<keyword evidence="3 6" id="KW-0812">Transmembrane</keyword>
<proteinExistence type="predicted"/>
<feature type="transmembrane region" description="Helical" evidence="6">
    <location>
        <begin position="118"/>
        <end position="142"/>
    </location>
</feature>
<dbReference type="GO" id="GO:0016020">
    <property type="term" value="C:membrane"/>
    <property type="evidence" value="ECO:0007669"/>
    <property type="project" value="InterPro"/>
</dbReference>
<dbReference type="EMBL" id="JARQWQ010000041">
    <property type="protein sequence ID" value="KAK2559126.1"/>
    <property type="molecule type" value="Genomic_DNA"/>
</dbReference>
<evidence type="ECO:0000313" key="8">
    <source>
        <dbReference type="EMBL" id="KAK2559235.1"/>
    </source>
</evidence>
<evidence type="ECO:0000313" key="7">
    <source>
        <dbReference type="EMBL" id="KAK2559126.1"/>
    </source>
</evidence>
<gene>
    <name evidence="7" type="ORF">P5673_018246</name>
    <name evidence="8" type="ORF">P5673_018376</name>
</gene>
<dbReference type="PANTHER" id="PTHR10981">
    <property type="entry name" value="BATTENIN"/>
    <property type="match status" value="1"/>
</dbReference>